<protein>
    <submittedName>
        <fullName evidence="2">Astacin domain-containing protein</fullName>
    </submittedName>
</protein>
<accession>A0A1I8AUQ7</accession>
<reference evidence="2" key="1">
    <citation type="submission" date="2016-11" db="UniProtKB">
        <authorList>
            <consortium name="WormBaseParasite"/>
        </authorList>
    </citation>
    <scope>IDENTIFICATION</scope>
</reference>
<evidence type="ECO:0000313" key="1">
    <source>
        <dbReference type="Proteomes" id="UP000095287"/>
    </source>
</evidence>
<proteinExistence type="predicted"/>
<dbReference type="Proteomes" id="UP000095287">
    <property type="component" value="Unplaced"/>
</dbReference>
<sequence length="69" mass="7824">MNTTLEAHGANNLWRKHKDSEFVDREGKTNYQQHRLEFGSNGKRSGPYYSGTDPAAITLIVIYVQQGLI</sequence>
<dbReference type="WBParaSite" id="L893_g9092.t1">
    <property type="protein sequence ID" value="L893_g9092.t1"/>
    <property type="gene ID" value="L893_g9092"/>
</dbReference>
<organism evidence="1 2">
    <name type="scientific">Steinernema glaseri</name>
    <dbReference type="NCBI Taxonomy" id="37863"/>
    <lineage>
        <taxon>Eukaryota</taxon>
        <taxon>Metazoa</taxon>
        <taxon>Ecdysozoa</taxon>
        <taxon>Nematoda</taxon>
        <taxon>Chromadorea</taxon>
        <taxon>Rhabditida</taxon>
        <taxon>Tylenchina</taxon>
        <taxon>Panagrolaimomorpha</taxon>
        <taxon>Strongyloidoidea</taxon>
        <taxon>Steinernematidae</taxon>
        <taxon>Steinernema</taxon>
    </lineage>
</organism>
<keyword evidence="1" id="KW-1185">Reference proteome</keyword>
<evidence type="ECO:0000313" key="2">
    <source>
        <dbReference type="WBParaSite" id="L893_g9092.t1"/>
    </source>
</evidence>
<dbReference type="AlphaFoldDB" id="A0A1I8AUQ7"/>
<name>A0A1I8AUQ7_9BILA</name>